<proteinExistence type="predicted"/>
<organism evidence="1 2">
    <name type="scientific">Portunus trituberculatus</name>
    <name type="common">Swimming crab</name>
    <name type="synonym">Neptunus trituberculatus</name>
    <dbReference type="NCBI Taxonomy" id="210409"/>
    <lineage>
        <taxon>Eukaryota</taxon>
        <taxon>Metazoa</taxon>
        <taxon>Ecdysozoa</taxon>
        <taxon>Arthropoda</taxon>
        <taxon>Crustacea</taxon>
        <taxon>Multicrustacea</taxon>
        <taxon>Malacostraca</taxon>
        <taxon>Eumalacostraca</taxon>
        <taxon>Eucarida</taxon>
        <taxon>Decapoda</taxon>
        <taxon>Pleocyemata</taxon>
        <taxon>Brachyura</taxon>
        <taxon>Eubrachyura</taxon>
        <taxon>Portunoidea</taxon>
        <taxon>Portunidae</taxon>
        <taxon>Portuninae</taxon>
        <taxon>Portunus</taxon>
    </lineage>
</organism>
<dbReference type="AlphaFoldDB" id="A0A5B7DRB2"/>
<reference evidence="1 2" key="1">
    <citation type="submission" date="2019-05" db="EMBL/GenBank/DDBJ databases">
        <title>Another draft genome of Portunus trituberculatus and its Hox gene families provides insights of decapod evolution.</title>
        <authorList>
            <person name="Jeong J.-H."/>
            <person name="Song I."/>
            <person name="Kim S."/>
            <person name="Choi T."/>
            <person name="Kim D."/>
            <person name="Ryu S."/>
            <person name="Kim W."/>
        </authorList>
    </citation>
    <scope>NUCLEOTIDE SEQUENCE [LARGE SCALE GENOMIC DNA]</scope>
    <source>
        <tissue evidence="1">Muscle</tissue>
    </source>
</reference>
<accession>A0A5B7DRB2</accession>
<gene>
    <name evidence="1" type="ORF">E2C01_016726</name>
</gene>
<protein>
    <submittedName>
        <fullName evidence="1">Uncharacterized protein</fullName>
    </submittedName>
</protein>
<comment type="caution">
    <text evidence="1">The sequence shown here is derived from an EMBL/GenBank/DDBJ whole genome shotgun (WGS) entry which is preliminary data.</text>
</comment>
<dbReference type="Proteomes" id="UP000324222">
    <property type="component" value="Unassembled WGS sequence"/>
</dbReference>
<evidence type="ECO:0000313" key="1">
    <source>
        <dbReference type="EMBL" id="MPC23667.1"/>
    </source>
</evidence>
<name>A0A5B7DRB2_PORTR</name>
<evidence type="ECO:0000313" key="2">
    <source>
        <dbReference type="Proteomes" id="UP000324222"/>
    </source>
</evidence>
<keyword evidence="2" id="KW-1185">Reference proteome</keyword>
<sequence length="82" mass="9430">MKPQRDQSGSTRVAYVRYSQVNWSLLQGRRGQVRQPCVVGLITVYNERCVREQSVVNRCFNDARSQVRSRTQVRCAAPNEAD</sequence>
<dbReference type="EMBL" id="VSRR010001238">
    <property type="protein sequence ID" value="MPC23667.1"/>
    <property type="molecule type" value="Genomic_DNA"/>
</dbReference>